<dbReference type="AlphaFoldDB" id="A0A2T3A6K3"/>
<accession>A0A2T3A6K3</accession>
<evidence type="ECO:0000256" key="1">
    <source>
        <dbReference type="SAM" id="SignalP"/>
    </source>
</evidence>
<dbReference type="InParanoid" id="A0A2T3A6K3"/>
<feature type="signal peptide" evidence="1">
    <location>
        <begin position="1"/>
        <end position="18"/>
    </location>
</feature>
<evidence type="ECO:0000313" key="2">
    <source>
        <dbReference type="EMBL" id="PSR83821.1"/>
    </source>
</evidence>
<reference evidence="2 3" key="1">
    <citation type="journal article" date="2018" name="Mycol. Prog.">
        <title>Coniella lustricola, a new species from submerged detritus.</title>
        <authorList>
            <person name="Raudabaugh D.B."/>
            <person name="Iturriaga T."/>
            <person name="Carver A."/>
            <person name="Mondo S."/>
            <person name="Pangilinan J."/>
            <person name="Lipzen A."/>
            <person name="He G."/>
            <person name="Amirebrahimi M."/>
            <person name="Grigoriev I.V."/>
            <person name="Miller A.N."/>
        </authorList>
    </citation>
    <scope>NUCLEOTIDE SEQUENCE [LARGE SCALE GENOMIC DNA]</scope>
    <source>
        <strain evidence="2 3">B22-T-1</strain>
    </source>
</reference>
<sequence length="257" mass="25204">MRHSAAVLVLSLVAGAWAQVSSNTSAVPLIDAATSTLEAALVADSGAINQTATNILTDNQLALISDVADLIFDVSQLNTDLLTFHSSVTTATTNGPGGIVSAASAVTQDDITTLTGDINGIANSISALQGLVILLGSLSNVPQVGVAESAVIQTGIPTALQPLQDFTTEIINASDDSGLDVTDLQTALSALQTAIADVGGITVSVASAVSTAPVESVTSSVVAAASTLLPQVSAPVSVPAVASSVSASATAAASASL</sequence>
<dbReference type="Proteomes" id="UP000241462">
    <property type="component" value="Unassembled WGS sequence"/>
</dbReference>
<evidence type="ECO:0008006" key="4">
    <source>
        <dbReference type="Google" id="ProtNLM"/>
    </source>
</evidence>
<keyword evidence="3" id="KW-1185">Reference proteome</keyword>
<feature type="chain" id="PRO_5015480787" description="Hydrophobic surface binding protein A-domain-containing protein" evidence="1">
    <location>
        <begin position="19"/>
        <end position="257"/>
    </location>
</feature>
<gene>
    <name evidence="2" type="ORF">BD289DRAFT_453632</name>
</gene>
<organism evidence="2 3">
    <name type="scientific">Coniella lustricola</name>
    <dbReference type="NCBI Taxonomy" id="2025994"/>
    <lineage>
        <taxon>Eukaryota</taxon>
        <taxon>Fungi</taxon>
        <taxon>Dikarya</taxon>
        <taxon>Ascomycota</taxon>
        <taxon>Pezizomycotina</taxon>
        <taxon>Sordariomycetes</taxon>
        <taxon>Sordariomycetidae</taxon>
        <taxon>Diaporthales</taxon>
        <taxon>Schizoparmaceae</taxon>
        <taxon>Coniella</taxon>
    </lineage>
</organism>
<proteinExistence type="predicted"/>
<dbReference type="EMBL" id="KZ678453">
    <property type="protein sequence ID" value="PSR83821.1"/>
    <property type="molecule type" value="Genomic_DNA"/>
</dbReference>
<name>A0A2T3A6K3_9PEZI</name>
<evidence type="ECO:0000313" key="3">
    <source>
        <dbReference type="Proteomes" id="UP000241462"/>
    </source>
</evidence>
<keyword evidence="1" id="KW-0732">Signal</keyword>
<protein>
    <recommendedName>
        <fullName evidence="4">Hydrophobic surface binding protein A-domain-containing protein</fullName>
    </recommendedName>
</protein>